<sequence length="600" mass="65055">MEGPVGRNRAPVLSSDFEILHAPSGKPPGEGGCRANPNLRESRRHEAALGGRRRAALVYIYIWKYLSMTGCPDVRGGGVAGAFTKRPGSATLFDRGLVSMSMRILPALALALTVGAAGPTVTTGATALTVDLQGDPATLDPGRQYDTNSYDVYRNIYDNVLHRNPQTSAIEASVATAWKAVTPTEWHFTIRNDVRFHDGTPLAAADVEASLARILDRRFNSPQYANFSAIASAKATGPDTLTIITSRPYPALLAQLVNLSIVSKAYVQAHDQPYVNAHPMGSGPYRFAAWLRGDHVTLRAVPASWRGRPQIDEVTFRTVPETATRVADLQSGRAQLALGLTSDDVKTIKRDPKLQLLGGATERVAYLAFNALGPGPLRDARARAAIAHAVDAPSLIRILLAGYARPVTELLTSRHVGYDPKIPGYPHDLAKATQLLAESAHAGGLTLVFTTSPTYDQRIIQAIQGQLEQAGVTVRIQSYDFGTYLQKIQSPQHDWGDLRYGQWSCACLDADGVIYPLFHTGSIWSSYGDPAFDKAVDDARSTLDVAARTAAYTTALSILQRDVPAVPLWEVVALYGADRRLRWHPTVDEQLFVANMSLGQ</sequence>
<dbReference type="Proteomes" id="UP000318509">
    <property type="component" value="Unassembled WGS sequence"/>
</dbReference>
<dbReference type="EMBL" id="VBAK01000114">
    <property type="protein sequence ID" value="TMI90221.1"/>
    <property type="molecule type" value="Genomic_DNA"/>
</dbReference>
<dbReference type="SUPFAM" id="SSF53850">
    <property type="entry name" value="Periplasmic binding protein-like II"/>
    <property type="match status" value="1"/>
</dbReference>
<dbReference type="PANTHER" id="PTHR30290:SF9">
    <property type="entry name" value="OLIGOPEPTIDE-BINDING PROTEIN APPA"/>
    <property type="match status" value="1"/>
</dbReference>
<proteinExistence type="inferred from homology"/>
<name>A0A537K361_9BACT</name>
<keyword evidence="3" id="KW-0732">Signal</keyword>
<dbReference type="GO" id="GO:0015833">
    <property type="term" value="P:peptide transport"/>
    <property type="evidence" value="ECO:0007669"/>
    <property type="project" value="TreeGrafter"/>
</dbReference>
<dbReference type="InterPro" id="IPR039424">
    <property type="entry name" value="SBP_5"/>
</dbReference>
<comment type="caution">
    <text evidence="5">The sequence shown here is derived from an EMBL/GenBank/DDBJ whole genome shotgun (WGS) entry which is preliminary data.</text>
</comment>
<evidence type="ECO:0000259" key="4">
    <source>
        <dbReference type="Pfam" id="PF00496"/>
    </source>
</evidence>
<dbReference type="Gene3D" id="3.90.76.10">
    <property type="entry name" value="Dipeptide-binding Protein, Domain 1"/>
    <property type="match status" value="1"/>
</dbReference>
<dbReference type="PANTHER" id="PTHR30290">
    <property type="entry name" value="PERIPLASMIC BINDING COMPONENT OF ABC TRANSPORTER"/>
    <property type="match status" value="1"/>
</dbReference>
<gene>
    <name evidence="5" type="ORF">E6H00_07280</name>
</gene>
<protein>
    <submittedName>
        <fullName evidence="5">Peptide ABC transporter</fullName>
    </submittedName>
</protein>
<evidence type="ECO:0000256" key="2">
    <source>
        <dbReference type="ARBA" id="ARBA00022448"/>
    </source>
</evidence>
<dbReference type="InterPro" id="IPR000914">
    <property type="entry name" value="SBP_5_dom"/>
</dbReference>
<evidence type="ECO:0000313" key="6">
    <source>
        <dbReference type="Proteomes" id="UP000318509"/>
    </source>
</evidence>
<dbReference type="Pfam" id="PF00496">
    <property type="entry name" value="SBP_bac_5"/>
    <property type="match status" value="1"/>
</dbReference>
<dbReference type="GO" id="GO:1904680">
    <property type="term" value="F:peptide transmembrane transporter activity"/>
    <property type="evidence" value="ECO:0007669"/>
    <property type="project" value="TreeGrafter"/>
</dbReference>
<evidence type="ECO:0000256" key="3">
    <source>
        <dbReference type="ARBA" id="ARBA00022729"/>
    </source>
</evidence>
<dbReference type="Gene3D" id="3.10.105.10">
    <property type="entry name" value="Dipeptide-binding Protein, Domain 3"/>
    <property type="match status" value="1"/>
</dbReference>
<evidence type="ECO:0000313" key="5">
    <source>
        <dbReference type="EMBL" id="TMI90221.1"/>
    </source>
</evidence>
<evidence type="ECO:0000256" key="1">
    <source>
        <dbReference type="ARBA" id="ARBA00005695"/>
    </source>
</evidence>
<accession>A0A537K361</accession>
<reference evidence="5 6" key="1">
    <citation type="journal article" date="2019" name="Nat. Microbiol.">
        <title>Mediterranean grassland soil C-N compound turnover is dependent on rainfall and depth, and is mediated by genomically divergent microorganisms.</title>
        <authorList>
            <person name="Diamond S."/>
            <person name="Andeer P.F."/>
            <person name="Li Z."/>
            <person name="Crits-Christoph A."/>
            <person name="Burstein D."/>
            <person name="Anantharaman K."/>
            <person name="Lane K.R."/>
            <person name="Thomas B.C."/>
            <person name="Pan C."/>
            <person name="Northen T.R."/>
            <person name="Banfield J.F."/>
        </authorList>
    </citation>
    <scope>NUCLEOTIDE SEQUENCE [LARGE SCALE GENOMIC DNA]</scope>
    <source>
        <strain evidence="5">NP_3</strain>
    </source>
</reference>
<dbReference type="Gene3D" id="3.40.190.10">
    <property type="entry name" value="Periplasmic binding protein-like II"/>
    <property type="match status" value="1"/>
</dbReference>
<organism evidence="5 6">
    <name type="scientific">Candidatus Segetimicrobium genomatis</name>
    <dbReference type="NCBI Taxonomy" id="2569760"/>
    <lineage>
        <taxon>Bacteria</taxon>
        <taxon>Bacillati</taxon>
        <taxon>Candidatus Sysuimicrobiota</taxon>
        <taxon>Candidatus Sysuimicrobiia</taxon>
        <taxon>Candidatus Sysuimicrobiales</taxon>
        <taxon>Candidatus Segetimicrobiaceae</taxon>
        <taxon>Candidatus Segetimicrobium</taxon>
    </lineage>
</organism>
<dbReference type="AlphaFoldDB" id="A0A537K361"/>
<keyword evidence="2" id="KW-0813">Transport</keyword>
<feature type="domain" description="Solute-binding protein family 5" evidence="4">
    <location>
        <begin position="171"/>
        <end position="521"/>
    </location>
</feature>
<comment type="similarity">
    <text evidence="1">Belongs to the bacterial solute-binding protein 5 family.</text>
</comment>